<dbReference type="GeneID" id="39611366"/>
<accession>A0A3M9XYD7</accession>
<dbReference type="Proteomes" id="UP000267145">
    <property type="component" value="Unassembled WGS sequence"/>
</dbReference>
<feature type="compositionally biased region" description="Basic and acidic residues" evidence="1">
    <location>
        <begin position="70"/>
        <end position="82"/>
    </location>
</feature>
<evidence type="ECO:0000256" key="1">
    <source>
        <dbReference type="SAM" id="MobiDB-lite"/>
    </source>
</evidence>
<name>A0A3M9XYD7_9PEZI</name>
<gene>
    <name evidence="2" type="ORF">D7B24_007677</name>
</gene>
<sequence>MDARHERAWERGRKVDIEMIVGRGPDGRVRVHGHEGGVVIEFQSEHADGDLSIPPDGANASRNNPARTSHRNERTAYEHGQK</sequence>
<dbReference type="EMBL" id="RBVV01000621">
    <property type="protein sequence ID" value="RNJ51910.1"/>
    <property type="molecule type" value="Genomic_DNA"/>
</dbReference>
<evidence type="ECO:0000313" key="2">
    <source>
        <dbReference type="EMBL" id="RNJ51910.1"/>
    </source>
</evidence>
<reference evidence="2 3" key="1">
    <citation type="submission" date="2018-10" db="EMBL/GenBank/DDBJ databases">
        <title>Genome sequence of Verticillium nonalfalfae VnAa140.</title>
        <authorList>
            <person name="Stajich J.E."/>
            <person name="Kasson M.T."/>
        </authorList>
    </citation>
    <scope>NUCLEOTIDE SEQUENCE [LARGE SCALE GENOMIC DNA]</scope>
    <source>
        <strain evidence="2 3">VnAa140</strain>
    </source>
</reference>
<organism evidence="2 3">
    <name type="scientific">Verticillium nonalfalfae</name>
    <dbReference type="NCBI Taxonomy" id="1051616"/>
    <lineage>
        <taxon>Eukaryota</taxon>
        <taxon>Fungi</taxon>
        <taxon>Dikarya</taxon>
        <taxon>Ascomycota</taxon>
        <taxon>Pezizomycotina</taxon>
        <taxon>Sordariomycetes</taxon>
        <taxon>Hypocreomycetidae</taxon>
        <taxon>Glomerellales</taxon>
        <taxon>Plectosphaerellaceae</taxon>
        <taxon>Verticillium</taxon>
    </lineage>
</organism>
<feature type="non-terminal residue" evidence="2">
    <location>
        <position position="82"/>
    </location>
</feature>
<comment type="caution">
    <text evidence="2">The sequence shown here is derived from an EMBL/GenBank/DDBJ whole genome shotgun (WGS) entry which is preliminary data.</text>
</comment>
<protein>
    <submittedName>
        <fullName evidence="2">Uncharacterized protein</fullName>
    </submittedName>
</protein>
<feature type="region of interest" description="Disordered" evidence="1">
    <location>
        <begin position="45"/>
        <end position="82"/>
    </location>
</feature>
<evidence type="ECO:0000313" key="3">
    <source>
        <dbReference type="Proteomes" id="UP000267145"/>
    </source>
</evidence>
<dbReference type="RefSeq" id="XP_028490068.1">
    <property type="nucleotide sequence ID" value="XM_028641783.1"/>
</dbReference>
<dbReference type="AlphaFoldDB" id="A0A3M9XYD7"/>
<proteinExistence type="predicted"/>
<keyword evidence="3" id="KW-1185">Reference proteome</keyword>